<dbReference type="Proteomes" id="UP001230220">
    <property type="component" value="Unassembled WGS sequence"/>
</dbReference>
<dbReference type="PANTHER" id="PTHR30514:SF10">
    <property type="entry name" value="MURR_RPIR FAMILY TRANSCRIPTIONAL REGULATOR"/>
    <property type="match status" value="1"/>
</dbReference>
<dbReference type="PROSITE" id="PS51071">
    <property type="entry name" value="HTH_RPIR"/>
    <property type="match status" value="1"/>
</dbReference>
<accession>A0ABU0E0G5</accession>
<dbReference type="RefSeq" id="WP_307405901.1">
    <property type="nucleotide sequence ID" value="NZ_JAUSUR010000001.1"/>
</dbReference>
<dbReference type="SUPFAM" id="SSF53697">
    <property type="entry name" value="SIS domain"/>
    <property type="match status" value="1"/>
</dbReference>
<evidence type="ECO:0000259" key="4">
    <source>
        <dbReference type="PROSITE" id="PS51071"/>
    </source>
</evidence>
<keyword evidence="3" id="KW-0804">Transcription</keyword>
<gene>
    <name evidence="6" type="ORF">J2S15_000932</name>
</gene>
<keyword evidence="1" id="KW-0805">Transcription regulation</keyword>
<dbReference type="Gene3D" id="3.40.50.10490">
    <property type="entry name" value="Glucose-6-phosphate isomerase like protein, domain 1"/>
    <property type="match status" value="1"/>
</dbReference>
<evidence type="ECO:0000256" key="1">
    <source>
        <dbReference type="ARBA" id="ARBA00023015"/>
    </source>
</evidence>
<evidence type="ECO:0000313" key="7">
    <source>
        <dbReference type="Proteomes" id="UP001230220"/>
    </source>
</evidence>
<dbReference type="PANTHER" id="PTHR30514">
    <property type="entry name" value="GLUCOKINASE"/>
    <property type="match status" value="1"/>
</dbReference>
<evidence type="ECO:0000259" key="5">
    <source>
        <dbReference type="PROSITE" id="PS51464"/>
    </source>
</evidence>
<reference evidence="6 7" key="1">
    <citation type="submission" date="2023-07" db="EMBL/GenBank/DDBJ databases">
        <title>Genomic Encyclopedia of Type Strains, Phase IV (KMG-IV): sequencing the most valuable type-strain genomes for metagenomic binning, comparative biology and taxonomic classification.</title>
        <authorList>
            <person name="Goeker M."/>
        </authorList>
    </citation>
    <scope>NUCLEOTIDE SEQUENCE [LARGE SCALE GENOMIC DNA]</scope>
    <source>
        <strain evidence="6 7">DSM 16784</strain>
    </source>
</reference>
<dbReference type="PROSITE" id="PS51464">
    <property type="entry name" value="SIS"/>
    <property type="match status" value="1"/>
</dbReference>
<dbReference type="SUPFAM" id="SSF46689">
    <property type="entry name" value="Homeodomain-like"/>
    <property type="match status" value="1"/>
</dbReference>
<dbReference type="InterPro" id="IPR001347">
    <property type="entry name" value="SIS_dom"/>
</dbReference>
<name>A0ABU0E0G5_9FIRM</name>
<keyword evidence="2 6" id="KW-0238">DNA-binding</keyword>
<dbReference type="GO" id="GO:0003677">
    <property type="term" value="F:DNA binding"/>
    <property type="evidence" value="ECO:0007669"/>
    <property type="project" value="UniProtKB-KW"/>
</dbReference>
<keyword evidence="7" id="KW-1185">Reference proteome</keyword>
<dbReference type="InterPro" id="IPR035472">
    <property type="entry name" value="RpiR-like_SIS"/>
</dbReference>
<dbReference type="InterPro" id="IPR047640">
    <property type="entry name" value="RpiR-like"/>
</dbReference>
<evidence type="ECO:0000313" key="6">
    <source>
        <dbReference type="EMBL" id="MDQ0360201.1"/>
    </source>
</evidence>
<organism evidence="6 7">
    <name type="scientific">Breznakia pachnodae</name>
    <dbReference type="NCBI Taxonomy" id="265178"/>
    <lineage>
        <taxon>Bacteria</taxon>
        <taxon>Bacillati</taxon>
        <taxon>Bacillota</taxon>
        <taxon>Erysipelotrichia</taxon>
        <taxon>Erysipelotrichales</taxon>
        <taxon>Erysipelotrichaceae</taxon>
        <taxon>Breznakia</taxon>
    </lineage>
</organism>
<dbReference type="Pfam" id="PF01418">
    <property type="entry name" value="HTH_6"/>
    <property type="match status" value="1"/>
</dbReference>
<feature type="domain" description="HTH rpiR-type" evidence="4">
    <location>
        <begin position="1"/>
        <end position="76"/>
    </location>
</feature>
<dbReference type="Pfam" id="PF01380">
    <property type="entry name" value="SIS"/>
    <property type="match status" value="1"/>
</dbReference>
<dbReference type="InterPro" id="IPR009057">
    <property type="entry name" value="Homeodomain-like_sf"/>
</dbReference>
<protein>
    <submittedName>
        <fullName evidence="6">DNA-binding MurR/RpiR family transcriptional regulator</fullName>
    </submittedName>
</protein>
<dbReference type="CDD" id="cd05013">
    <property type="entry name" value="SIS_RpiR"/>
    <property type="match status" value="1"/>
</dbReference>
<evidence type="ECO:0000256" key="2">
    <source>
        <dbReference type="ARBA" id="ARBA00023125"/>
    </source>
</evidence>
<dbReference type="Gene3D" id="1.10.10.10">
    <property type="entry name" value="Winged helix-like DNA-binding domain superfamily/Winged helix DNA-binding domain"/>
    <property type="match status" value="1"/>
</dbReference>
<sequence length="284" mass="32694">MNLLKKMENNKTFSQSELIVRNYVLNQKENILNKTVNEIASENYVSKSTLTRFSQKLGFSGWNEFKIAFFREIGNEKNKISDVDVNFPFTVDDSPEFITKKLLVMKQNILEQTFQLLDTRMLNKAVSLLTHKNRIHIFAEGYSLSSSNDFCYRMSRIGKHITNDNQIGMSYIAESLTADDLAFIVSYSGRTKDVVYVTSILKQHNVPVISITSDENNPISELADIDISIPTMEDLYFKISNYSTVDSIRFVFDILFSLYFNGNFNVNLKNRTSMARVVDKKQDI</sequence>
<proteinExistence type="predicted"/>
<dbReference type="EMBL" id="JAUSUR010000001">
    <property type="protein sequence ID" value="MDQ0360201.1"/>
    <property type="molecule type" value="Genomic_DNA"/>
</dbReference>
<evidence type="ECO:0000256" key="3">
    <source>
        <dbReference type="ARBA" id="ARBA00023163"/>
    </source>
</evidence>
<dbReference type="InterPro" id="IPR000281">
    <property type="entry name" value="HTH_RpiR"/>
</dbReference>
<dbReference type="InterPro" id="IPR036388">
    <property type="entry name" value="WH-like_DNA-bd_sf"/>
</dbReference>
<dbReference type="InterPro" id="IPR046348">
    <property type="entry name" value="SIS_dom_sf"/>
</dbReference>
<comment type="caution">
    <text evidence="6">The sequence shown here is derived from an EMBL/GenBank/DDBJ whole genome shotgun (WGS) entry which is preliminary data.</text>
</comment>
<feature type="domain" description="SIS" evidence="5">
    <location>
        <begin position="125"/>
        <end position="265"/>
    </location>
</feature>